<evidence type="ECO:0000259" key="11">
    <source>
        <dbReference type="Pfam" id="PF00482"/>
    </source>
</evidence>
<sequence>MAKFNYVAVDATGNEIKGEIEGKNKEDVIKALKMRRMTVKEVKRDWKSLEISFGDKIKDEDIVIITRQLSTMISAGLPIMKALDIIASQASKKCVREMFEDIKSQIEQGAPFSRGLEKYRSVFGDLYINMVRAGEAGGLLDNVLDRLAGYMEKAISLKRKVKAAMMYPSIVLTVAVVVVWGLMVFIIPKFKEMYEGFGGTLPALTQFTINLSNFLSSWYGGGLILAFIVISVITIRILYKKSEKGKYMIDQFLLKIPKFGDLLKKVAISKFSRTLGTLLNSGVPILEALDIVAKTSGNKVIEKHLIKSKTDIESGKNIVYPLEKAGVFPPMVTQMISVGEETGALDQMLTKIADFYDDEVDRAVEGLTKLVEPMLMLFVGGAVGFVIIAMYLPIFKMGSVVGG</sequence>
<dbReference type="PANTHER" id="PTHR30012">
    <property type="entry name" value="GENERAL SECRETION PATHWAY PROTEIN"/>
    <property type="match status" value="1"/>
</dbReference>
<protein>
    <submittedName>
        <fullName evidence="12">Pilus assembly protein PilC</fullName>
    </submittedName>
</protein>
<evidence type="ECO:0000313" key="13">
    <source>
        <dbReference type="Proteomes" id="UP000242881"/>
    </source>
</evidence>
<accession>A0A2J6WPJ2</accession>
<dbReference type="InterPro" id="IPR003004">
    <property type="entry name" value="GspF/PilC"/>
</dbReference>
<dbReference type="InterPro" id="IPR001992">
    <property type="entry name" value="T2SS_GspF/T4SS_PilC_CS"/>
</dbReference>
<feature type="domain" description="Type II secretion system protein GspF" evidence="11">
    <location>
        <begin position="66"/>
        <end position="188"/>
    </location>
</feature>
<gene>
    <name evidence="12" type="ORF">C0187_01875</name>
</gene>
<comment type="subcellular location">
    <subcellularLocation>
        <location evidence="1">Cell inner membrane</location>
        <topology evidence="1">Multi-pass membrane protein</topology>
    </subcellularLocation>
    <subcellularLocation>
        <location evidence="9">Cell membrane</location>
        <topology evidence="9">Multi-pass membrane protein</topology>
    </subcellularLocation>
</comment>
<dbReference type="PANTHER" id="PTHR30012:SF7">
    <property type="entry name" value="PROTEIN TRANSPORT PROTEIN HOFC HOMOLOG"/>
    <property type="match status" value="1"/>
</dbReference>
<dbReference type="GO" id="GO:0015628">
    <property type="term" value="P:protein secretion by the type II secretion system"/>
    <property type="evidence" value="ECO:0007669"/>
    <property type="project" value="TreeGrafter"/>
</dbReference>
<evidence type="ECO:0000313" key="12">
    <source>
        <dbReference type="EMBL" id="PMP72313.1"/>
    </source>
</evidence>
<evidence type="ECO:0000256" key="9">
    <source>
        <dbReference type="RuleBase" id="RU003923"/>
    </source>
</evidence>
<evidence type="ECO:0000256" key="8">
    <source>
        <dbReference type="ARBA" id="ARBA00023136"/>
    </source>
</evidence>
<keyword evidence="3 9" id="KW-0813">Transport</keyword>
<comment type="similarity">
    <text evidence="2 9">Belongs to the GSP F family.</text>
</comment>
<keyword evidence="4" id="KW-1003">Cell membrane</keyword>
<dbReference type="Gene3D" id="1.20.81.30">
    <property type="entry name" value="Type II secretion system (T2SS), domain F"/>
    <property type="match status" value="2"/>
</dbReference>
<evidence type="ECO:0000256" key="10">
    <source>
        <dbReference type="SAM" id="Phobius"/>
    </source>
</evidence>
<evidence type="ECO:0000256" key="6">
    <source>
        <dbReference type="ARBA" id="ARBA00022692"/>
    </source>
</evidence>
<organism evidence="12 13">
    <name type="scientific">Calditerrivibrio nitroreducens</name>
    <dbReference type="NCBI Taxonomy" id="477976"/>
    <lineage>
        <taxon>Bacteria</taxon>
        <taxon>Pseudomonadati</taxon>
        <taxon>Deferribacterota</taxon>
        <taxon>Deferribacteres</taxon>
        <taxon>Deferribacterales</taxon>
        <taxon>Calditerrivibrionaceae</taxon>
    </lineage>
</organism>
<evidence type="ECO:0000256" key="3">
    <source>
        <dbReference type="ARBA" id="ARBA00022448"/>
    </source>
</evidence>
<name>A0A2J6WPJ2_9BACT</name>
<dbReference type="InterPro" id="IPR042094">
    <property type="entry name" value="T2SS_GspF_sf"/>
</dbReference>
<dbReference type="EMBL" id="PNIN01000024">
    <property type="protein sequence ID" value="PMP72313.1"/>
    <property type="molecule type" value="Genomic_DNA"/>
</dbReference>
<dbReference type="Pfam" id="PF00482">
    <property type="entry name" value="T2SSF"/>
    <property type="match status" value="2"/>
</dbReference>
<feature type="transmembrane region" description="Helical" evidence="10">
    <location>
        <begin position="165"/>
        <end position="187"/>
    </location>
</feature>
<proteinExistence type="inferred from homology"/>
<feature type="domain" description="Type II secretion system protein GspF" evidence="11">
    <location>
        <begin position="271"/>
        <end position="393"/>
    </location>
</feature>
<dbReference type="FunFam" id="1.20.81.30:FF:000001">
    <property type="entry name" value="Type II secretion system protein F"/>
    <property type="match status" value="2"/>
</dbReference>
<reference evidence="12 13" key="1">
    <citation type="submission" date="2018-01" db="EMBL/GenBank/DDBJ databases">
        <title>Metagenomic assembled genomes from two thermal pools in the Uzon Caldera, Kamchatka, Russia.</title>
        <authorList>
            <person name="Wilkins L."/>
            <person name="Ettinger C."/>
        </authorList>
    </citation>
    <scope>NUCLEOTIDE SEQUENCE [LARGE SCALE GENOMIC DNA]</scope>
    <source>
        <strain evidence="12">ZAV-05</strain>
    </source>
</reference>
<comment type="caution">
    <text evidence="12">The sequence shown here is derived from an EMBL/GenBank/DDBJ whole genome shotgun (WGS) entry which is preliminary data.</text>
</comment>
<dbReference type="PROSITE" id="PS00874">
    <property type="entry name" value="T2SP_F"/>
    <property type="match status" value="1"/>
</dbReference>
<dbReference type="AlphaFoldDB" id="A0A2J6WPJ2"/>
<keyword evidence="8 10" id="KW-0472">Membrane</keyword>
<dbReference type="RefSeq" id="WP_424605835.1">
    <property type="nucleotide sequence ID" value="NZ_JBNAVA010000007.1"/>
</dbReference>
<dbReference type="Proteomes" id="UP000242881">
    <property type="component" value="Unassembled WGS sequence"/>
</dbReference>
<dbReference type="GO" id="GO:0005886">
    <property type="term" value="C:plasma membrane"/>
    <property type="evidence" value="ECO:0007669"/>
    <property type="project" value="UniProtKB-SubCell"/>
</dbReference>
<dbReference type="PRINTS" id="PR00812">
    <property type="entry name" value="BCTERIALGSPF"/>
</dbReference>
<dbReference type="InterPro" id="IPR018076">
    <property type="entry name" value="T2SS_GspF_dom"/>
</dbReference>
<keyword evidence="7 10" id="KW-1133">Transmembrane helix</keyword>
<keyword evidence="5" id="KW-0997">Cell inner membrane</keyword>
<feature type="transmembrane region" description="Helical" evidence="10">
    <location>
        <begin position="375"/>
        <end position="394"/>
    </location>
</feature>
<evidence type="ECO:0000256" key="2">
    <source>
        <dbReference type="ARBA" id="ARBA00005745"/>
    </source>
</evidence>
<evidence type="ECO:0000256" key="7">
    <source>
        <dbReference type="ARBA" id="ARBA00022989"/>
    </source>
</evidence>
<evidence type="ECO:0000256" key="4">
    <source>
        <dbReference type="ARBA" id="ARBA00022475"/>
    </source>
</evidence>
<evidence type="ECO:0000256" key="1">
    <source>
        <dbReference type="ARBA" id="ARBA00004429"/>
    </source>
</evidence>
<evidence type="ECO:0000256" key="5">
    <source>
        <dbReference type="ARBA" id="ARBA00022519"/>
    </source>
</evidence>
<feature type="transmembrane region" description="Helical" evidence="10">
    <location>
        <begin position="218"/>
        <end position="239"/>
    </location>
</feature>
<keyword evidence="6 9" id="KW-0812">Transmembrane</keyword>